<keyword evidence="8 9" id="KW-0472">Membrane</keyword>
<geneLocation type="plasmid" evidence="13">
    <name>pojf2_1</name>
</geneLocation>
<evidence type="ECO:0000256" key="5">
    <source>
        <dbReference type="ARBA" id="ARBA00022519"/>
    </source>
</evidence>
<evidence type="ECO:0000256" key="10">
    <source>
        <dbReference type="SAM" id="MobiDB-lite"/>
    </source>
</evidence>
<feature type="transmembrane region" description="Helical" evidence="9">
    <location>
        <begin position="224"/>
        <end position="242"/>
    </location>
</feature>
<dbReference type="OrthoDB" id="9786910at2"/>
<gene>
    <name evidence="12" type="primary">tagG</name>
    <name evidence="12" type="ORF">OJF2_78340</name>
</gene>
<feature type="region of interest" description="Disordered" evidence="10">
    <location>
        <begin position="1"/>
        <end position="34"/>
    </location>
</feature>
<evidence type="ECO:0000256" key="9">
    <source>
        <dbReference type="RuleBase" id="RU361157"/>
    </source>
</evidence>
<evidence type="ECO:0000256" key="1">
    <source>
        <dbReference type="ARBA" id="ARBA00004429"/>
    </source>
</evidence>
<keyword evidence="12" id="KW-0614">Plasmid</keyword>
<feature type="transmembrane region" description="Helical" evidence="9">
    <location>
        <begin position="281"/>
        <end position="300"/>
    </location>
</feature>
<evidence type="ECO:0000256" key="2">
    <source>
        <dbReference type="ARBA" id="ARBA00007783"/>
    </source>
</evidence>
<dbReference type="GO" id="GO:0140359">
    <property type="term" value="F:ABC-type transporter activity"/>
    <property type="evidence" value="ECO:0007669"/>
    <property type="project" value="InterPro"/>
</dbReference>
<comment type="subcellular location">
    <subcellularLocation>
        <location evidence="1">Cell inner membrane</location>
        <topology evidence="1">Multi-pass membrane protein</topology>
    </subcellularLocation>
    <subcellularLocation>
        <location evidence="9">Cell membrane</location>
        <topology evidence="9">Multi-pass membrane protein</topology>
    </subcellularLocation>
</comment>
<dbReference type="InterPro" id="IPR013525">
    <property type="entry name" value="ABC2_TM"/>
</dbReference>
<dbReference type="GO" id="GO:0015920">
    <property type="term" value="P:lipopolysaccharide transport"/>
    <property type="evidence" value="ECO:0007669"/>
    <property type="project" value="TreeGrafter"/>
</dbReference>
<keyword evidence="7 9" id="KW-1133">Transmembrane helix</keyword>
<evidence type="ECO:0000256" key="6">
    <source>
        <dbReference type="ARBA" id="ARBA00022692"/>
    </source>
</evidence>
<reference evidence="12 13" key="1">
    <citation type="submission" date="2019-08" db="EMBL/GenBank/DDBJ databases">
        <title>Deep-cultivation of Planctomycetes and their phenomic and genomic characterization uncovers novel biology.</title>
        <authorList>
            <person name="Wiegand S."/>
            <person name="Jogler M."/>
            <person name="Boedeker C."/>
            <person name="Pinto D."/>
            <person name="Vollmers J."/>
            <person name="Rivas-Marin E."/>
            <person name="Kohn T."/>
            <person name="Peeters S.H."/>
            <person name="Heuer A."/>
            <person name="Rast P."/>
            <person name="Oberbeckmann S."/>
            <person name="Bunk B."/>
            <person name="Jeske O."/>
            <person name="Meyerdierks A."/>
            <person name="Storesund J.E."/>
            <person name="Kallscheuer N."/>
            <person name="Luecker S."/>
            <person name="Lage O.M."/>
            <person name="Pohl T."/>
            <person name="Merkel B.J."/>
            <person name="Hornburger P."/>
            <person name="Mueller R.-W."/>
            <person name="Bruemmer F."/>
            <person name="Labrenz M."/>
            <person name="Spormann A.M."/>
            <person name="Op den Camp H."/>
            <person name="Overmann J."/>
            <person name="Amann R."/>
            <person name="Jetten M.S.M."/>
            <person name="Mascher T."/>
            <person name="Medema M.H."/>
            <person name="Devos D.P."/>
            <person name="Kaster A.-K."/>
            <person name="Ovreas L."/>
            <person name="Rohde M."/>
            <person name="Galperin M.Y."/>
            <person name="Jogler C."/>
        </authorList>
    </citation>
    <scope>NUCLEOTIDE SEQUENCE [LARGE SCALE GENOMIC DNA]</scope>
    <source>
        <strain evidence="12 13">OJF2</strain>
        <plasmid evidence="13">pojf2_1</plasmid>
    </source>
</reference>
<keyword evidence="13" id="KW-1185">Reference proteome</keyword>
<dbReference type="Proteomes" id="UP000324233">
    <property type="component" value="Plasmid pOJF2_1"/>
</dbReference>
<name>A0A5B9WHA6_9BACT</name>
<dbReference type="GO" id="GO:0005886">
    <property type="term" value="C:plasma membrane"/>
    <property type="evidence" value="ECO:0007669"/>
    <property type="project" value="UniProtKB-SubCell"/>
</dbReference>
<protein>
    <recommendedName>
        <fullName evidence="9">Transport permease protein</fullName>
    </recommendedName>
</protein>
<keyword evidence="5" id="KW-0997">Cell inner membrane</keyword>
<evidence type="ECO:0000256" key="3">
    <source>
        <dbReference type="ARBA" id="ARBA00022448"/>
    </source>
</evidence>
<organism evidence="12 13">
    <name type="scientific">Aquisphaera giovannonii</name>
    <dbReference type="NCBI Taxonomy" id="406548"/>
    <lineage>
        <taxon>Bacteria</taxon>
        <taxon>Pseudomonadati</taxon>
        <taxon>Planctomycetota</taxon>
        <taxon>Planctomycetia</taxon>
        <taxon>Isosphaerales</taxon>
        <taxon>Isosphaeraceae</taxon>
        <taxon>Aquisphaera</taxon>
    </lineage>
</organism>
<dbReference type="EMBL" id="CP042998">
    <property type="protein sequence ID" value="QEH39220.1"/>
    <property type="molecule type" value="Genomic_DNA"/>
</dbReference>
<feature type="transmembrane region" description="Helical" evidence="9">
    <location>
        <begin position="254"/>
        <end position="275"/>
    </location>
</feature>
<comment type="similarity">
    <text evidence="2 9">Belongs to the ABC-2 integral membrane protein family.</text>
</comment>
<keyword evidence="3 9" id="KW-0813">Transport</keyword>
<dbReference type="AlphaFoldDB" id="A0A5B9WHA6"/>
<dbReference type="PANTHER" id="PTHR30413:SF8">
    <property type="entry name" value="TRANSPORT PERMEASE PROTEIN"/>
    <property type="match status" value="1"/>
</dbReference>
<proteinExistence type="inferred from homology"/>
<keyword evidence="4 9" id="KW-1003">Cell membrane</keyword>
<evidence type="ECO:0000256" key="8">
    <source>
        <dbReference type="ARBA" id="ARBA00023136"/>
    </source>
</evidence>
<dbReference type="PROSITE" id="PS51012">
    <property type="entry name" value="ABC_TM2"/>
    <property type="match status" value="1"/>
</dbReference>
<accession>A0A5B9WHA6</accession>
<evidence type="ECO:0000256" key="7">
    <source>
        <dbReference type="ARBA" id="ARBA00022989"/>
    </source>
</evidence>
<dbReference type="InterPro" id="IPR047817">
    <property type="entry name" value="ABC2_TM_bact-type"/>
</dbReference>
<feature type="transmembrane region" description="Helical" evidence="9">
    <location>
        <begin position="112"/>
        <end position="134"/>
    </location>
</feature>
<dbReference type="PANTHER" id="PTHR30413">
    <property type="entry name" value="INNER MEMBRANE TRANSPORT PERMEASE"/>
    <property type="match status" value="1"/>
</dbReference>
<feature type="transmembrane region" description="Helical" evidence="9">
    <location>
        <begin position="80"/>
        <end position="100"/>
    </location>
</feature>
<evidence type="ECO:0000256" key="4">
    <source>
        <dbReference type="ARBA" id="ARBA00022475"/>
    </source>
</evidence>
<evidence type="ECO:0000313" key="12">
    <source>
        <dbReference type="EMBL" id="QEH39220.1"/>
    </source>
</evidence>
<sequence length="311" mass="34836">MIEASESIVAPPPVRNGESDGPDPRPRETEPASPHEVVLRARSGWLPIDWAEIYAYRELFFFLIWRDVSARYKQTVLGSAWAVLQPLVMMLVFCLLAVVLKIPTPRVNGAEIPYPVFVFAGLIPWTVFSQGMPGSALSLVNNQHLLTKVYFPRLFLPMTAAAVYLVDMVYSLGIYAVILAIYRIVPSWTVVFLPLLILMTLISTLGVGTILASLTLFYRDFRHLVPFLVQFLMYATPVFYSASTITASRPWLGWILALNPMFGVIDAYRAVILGAPLDASALLISSTSGLVLFVFGLFYFRRTERRFADFA</sequence>
<keyword evidence="6 9" id="KW-0812">Transmembrane</keyword>
<evidence type="ECO:0000313" key="13">
    <source>
        <dbReference type="Proteomes" id="UP000324233"/>
    </source>
</evidence>
<feature type="transmembrane region" description="Helical" evidence="9">
    <location>
        <begin position="190"/>
        <end position="218"/>
    </location>
</feature>
<evidence type="ECO:0000259" key="11">
    <source>
        <dbReference type="PROSITE" id="PS51012"/>
    </source>
</evidence>
<dbReference type="Pfam" id="PF01061">
    <property type="entry name" value="ABC2_membrane"/>
    <property type="match status" value="1"/>
</dbReference>
<dbReference type="KEGG" id="agv:OJF2_78340"/>
<dbReference type="RefSeq" id="WP_148599111.1">
    <property type="nucleotide sequence ID" value="NZ_CP042998.1"/>
</dbReference>
<feature type="domain" description="ABC transmembrane type-2" evidence="11">
    <location>
        <begin position="77"/>
        <end position="303"/>
    </location>
</feature>
<feature type="transmembrane region" description="Helical" evidence="9">
    <location>
        <begin position="154"/>
        <end position="178"/>
    </location>
</feature>